<keyword evidence="4" id="KW-1185">Reference proteome</keyword>
<evidence type="ECO:0000313" key="4">
    <source>
        <dbReference type="Proteomes" id="UP000294881"/>
    </source>
</evidence>
<name>A0A4R2GL30_9HYPH</name>
<comment type="similarity">
    <text evidence="1">Belongs to the UPF0262 family.</text>
</comment>
<evidence type="ECO:0000256" key="2">
    <source>
        <dbReference type="SAM" id="MobiDB-lite"/>
    </source>
</evidence>
<evidence type="ECO:0000256" key="1">
    <source>
        <dbReference type="HAMAP-Rule" id="MF_00678"/>
    </source>
</evidence>
<reference evidence="3 4" key="1">
    <citation type="submission" date="2019-03" db="EMBL/GenBank/DDBJ databases">
        <title>Genomic Encyclopedia of Type Strains, Phase IV (KMG-IV): sequencing the most valuable type-strain genomes for metagenomic binning, comparative biology and taxonomic classification.</title>
        <authorList>
            <person name="Goeker M."/>
        </authorList>
    </citation>
    <scope>NUCLEOTIDE SEQUENCE [LARGE SCALE GENOMIC DNA]</scope>
    <source>
        <strain evidence="3 4">DSM 22958</strain>
    </source>
</reference>
<comment type="caution">
    <text evidence="3">The sequence shown here is derived from an EMBL/GenBank/DDBJ whole genome shotgun (WGS) entry which is preliminary data.</text>
</comment>
<dbReference type="EMBL" id="SLWL01000020">
    <property type="protein sequence ID" value="TCO08946.1"/>
    <property type="molecule type" value="Genomic_DNA"/>
</dbReference>
<evidence type="ECO:0000313" key="3">
    <source>
        <dbReference type="EMBL" id="TCO08946.1"/>
    </source>
</evidence>
<dbReference type="NCBIfam" id="NF002769">
    <property type="entry name" value="PRK02853.1"/>
    <property type="match status" value="1"/>
</dbReference>
<feature type="compositionally biased region" description="Low complexity" evidence="2">
    <location>
        <begin position="1"/>
        <end position="12"/>
    </location>
</feature>
<protein>
    <recommendedName>
        <fullName evidence="1">UPF0262 protein EV666_12017</fullName>
    </recommendedName>
</protein>
<dbReference type="Pfam" id="PF06793">
    <property type="entry name" value="UPF0262"/>
    <property type="match status" value="1"/>
</dbReference>
<feature type="region of interest" description="Disordered" evidence="2">
    <location>
        <begin position="1"/>
        <end position="35"/>
    </location>
</feature>
<dbReference type="PIRSF" id="PIRSF032146">
    <property type="entry name" value="UCP032146"/>
    <property type="match status" value="1"/>
</dbReference>
<dbReference type="AlphaFoldDB" id="A0A4R2GL30"/>
<sequence length="175" mass="19101">MSASGDSSGKASSRNRLASVALDEQSIGRGAPEQEHERNAAIWDIIESNSFAVPNVDAGPYALELAMVEKRLAFTVRQTPEDGEPPGSGALVAAHYLSLTPFRRVIKDYELICNSYFAAVRTASPQQIEAIDMGRRGLHDEAAALVQERLAGKLTVDFDTARRLFTLIFALHWKG</sequence>
<dbReference type="InterPro" id="IPR008321">
    <property type="entry name" value="UCP032146"/>
</dbReference>
<gene>
    <name evidence="3" type="ORF">EV666_12017</name>
</gene>
<dbReference type="RefSeq" id="WP_132010460.1">
    <property type="nucleotide sequence ID" value="NZ_JBHUNN010000002.1"/>
</dbReference>
<dbReference type="Proteomes" id="UP000294881">
    <property type="component" value="Unassembled WGS sequence"/>
</dbReference>
<dbReference type="OrthoDB" id="9798434at2"/>
<accession>A0A4R2GL30</accession>
<dbReference type="HAMAP" id="MF_00678">
    <property type="entry name" value="UPF0262"/>
    <property type="match status" value="1"/>
</dbReference>
<proteinExistence type="inferred from homology"/>
<organism evidence="3 4">
    <name type="scientific">Camelimonas lactis</name>
    <dbReference type="NCBI Taxonomy" id="659006"/>
    <lineage>
        <taxon>Bacteria</taxon>
        <taxon>Pseudomonadati</taxon>
        <taxon>Pseudomonadota</taxon>
        <taxon>Alphaproteobacteria</taxon>
        <taxon>Hyphomicrobiales</taxon>
        <taxon>Chelatococcaceae</taxon>
        <taxon>Camelimonas</taxon>
    </lineage>
</organism>